<keyword evidence="7" id="KW-1185">Reference proteome</keyword>
<dbReference type="Pfam" id="PF10474">
    <property type="entry name" value="Syndetin_C"/>
    <property type="match status" value="1"/>
</dbReference>
<comment type="caution">
    <text evidence="4">The sequence shown here is derived from an EMBL/GenBank/DDBJ whole genome shotgun (WGS) entry which is preliminary data.</text>
</comment>
<organism evidence="4 7">
    <name type="scientific">Cannabis sativa</name>
    <name type="common">Hemp</name>
    <name type="synonym">Marijuana</name>
    <dbReference type="NCBI Taxonomy" id="3483"/>
    <lineage>
        <taxon>Eukaryota</taxon>
        <taxon>Viridiplantae</taxon>
        <taxon>Streptophyta</taxon>
        <taxon>Embryophyta</taxon>
        <taxon>Tracheophyta</taxon>
        <taxon>Spermatophyta</taxon>
        <taxon>Magnoliopsida</taxon>
        <taxon>eudicotyledons</taxon>
        <taxon>Gunneridae</taxon>
        <taxon>Pentapetalae</taxon>
        <taxon>rosids</taxon>
        <taxon>fabids</taxon>
        <taxon>Rosales</taxon>
        <taxon>Cannabaceae</taxon>
        <taxon>Cannabis</taxon>
    </lineage>
</organism>
<evidence type="ECO:0000313" key="4">
    <source>
        <dbReference type="EMBL" id="KAF4397464.1"/>
    </source>
</evidence>
<dbReference type="EMBL" id="JAATIQ010000033">
    <property type="protein sequence ID" value="KAF4397465.1"/>
    <property type="molecule type" value="Genomic_DNA"/>
</dbReference>
<protein>
    <recommendedName>
        <fullName evidence="1">Syndetin C-terminal domain-containing protein</fullName>
    </recommendedName>
</protein>
<evidence type="ECO:0000259" key="1">
    <source>
        <dbReference type="Pfam" id="PF10474"/>
    </source>
</evidence>
<sequence length="199" mass="22783">MALSRITQDCDQWIKPSSSTQTSLTPSYTHAVDAVPDLIEHIHKTTARLLLHINGYVDRITNAKWEVIDLGLEHNGYVDLLLGEFKHYKTRLTHGGIRKELQDLLSEYGIEIIAETLVEGLSRVKRCTDQGRALMSLDLQVLINGLQHIVPVNVKPKFHIVETFIKEYTKYQIIGLVNLVATMKGWKRKTRLETIERIE</sequence>
<evidence type="ECO:0000313" key="6">
    <source>
        <dbReference type="Proteomes" id="UP000525078"/>
    </source>
</evidence>
<name>A0A7J6HQA7_CANSA</name>
<dbReference type="GO" id="GO:0042147">
    <property type="term" value="P:retrograde transport, endosome to Golgi"/>
    <property type="evidence" value="ECO:0007669"/>
    <property type="project" value="InterPro"/>
</dbReference>
<dbReference type="EMBL" id="JAATIP010000044">
    <property type="protein sequence ID" value="KAF4385788.1"/>
    <property type="molecule type" value="Genomic_DNA"/>
</dbReference>
<dbReference type="GO" id="GO:1990745">
    <property type="term" value="C:EARP complex"/>
    <property type="evidence" value="ECO:0007669"/>
    <property type="project" value="InterPro"/>
</dbReference>
<evidence type="ECO:0000313" key="3">
    <source>
        <dbReference type="EMBL" id="KAF4385791.1"/>
    </source>
</evidence>
<evidence type="ECO:0000313" key="7">
    <source>
        <dbReference type="Proteomes" id="UP000583929"/>
    </source>
</evidence>
<dbReference type="AlphaFoldDB" id="A0A7J6HQA7"/>
<accession>A0A7J6HQA7</accession>
<dbReference type="GO" id="GO:0032456">
    <property type="term" value="P:endocytic recycling"/>
    <property type="evidence" value="ECO:0007669"/>
    <property type="project" value="InterPro"/>
</dbReference>
<dbReference type="EMBL" id="JAATIP010000044">
    <property type="protein sequence ID" value="KAF4385791.1"/>
    <property type="molecule type" value="Genomic_DNA"/>
</dbReference>
<dbReference type="EMBL" id="JAATIQ010000033">
    <property type="protein sequence ID" value="KAF4397464.1"/>
    <property type="molecule type" value="Genomic_DNA"/>
</dbReference>
<dbReference type="InterPro" id="IPR040047">
    <property type="entry name" value="VPS50"/>
</dbReference>
<dbReference type="Proteomes" id="UP000583929">
    <property type="component" value="Unassembled WGS sequence"/>
</dbReference>
<feature type="domain" description="Syndetin C-terminal" evidence="1">
    <location>
        <begin position="19"/>
        <end position="168"/>
    </location>
</feature>
<dbReference type="InterPro" id="IPR019514">
    <property type="entry name" value="Syndetin_C"/>
</dbReference>
<evidence type="ECO:0000313" key="5">
    <source>
        <dbReference type="EMBL" id="KAF4397465.1"/>
    </source>
</evidence>
<dbReference type="GO" id="GO:0005829">
    <property type="term" value="C:cytosol"/>
    <property type="evidence" value="ECO:0007669"/>
    <property type="project" value="GOC"/>
</dbReference>
<dbReference type="GO" id="GO:0000149">
    <property type="term" value="F:SNARE binding"/>
    <property type="evidence" value="ECO:0007669"/>
    <property type="project" value="TreeGrafter"/>
</dbReference>
<dbReference type="PANTHER" id="PTHR13258">
    <property type="entry name" value="SYNDETIN"/>
    <property type="match status" value="1"/>
</dbReference>
<dbReference type="Proteomes" id="UP000525078">
    <property type="component" value="Unassembled WGS sequence"/>
</dbReference>
<reference evidence="6 7" key="1">
    <citation type="journal article" date="2020" name="bioRxiv">
        <title>Sequence and annotation of 42 cannabis genomes reveals extensive copy number variation in cannabinoid synthesis and pathogen resistance genes.</title>
        <authorList>
            <person name="Mckernan K.J."/>
            <person name="Helbert Y."/>
            <person name="Kane L.T."/>
            <person name="Ebling H."/>
            <person name="Zhang L."/>
            <person name="Liu B."/>
            <person name="Eaton Z."/>
            <person name="Mclaughlin S."/>
            <person name="Kingan S."/>
            <person name="Baybayan P."/>
            <person name="Concepcion G."/>
            <person name="Jordan M."/>
            <person name="Riva A."/>
            <person name="Barbazuk W."/>
            <person name="Harkins T."/>
        </authorList>
    </citation>
    <scope>NUCLEOTIDE SEQUENCE [LARGE SCALE GENOMIC DNA]</scope>
    <source>
        <strain evidence="6 7">cv. Jamaican Lion 4</strain>
        <strain evidence="4">Father</strain>
        <strain evidence="2">Mother</strain>
        <tissue evidence="4">Leaf</tissue>
    </source>
</reference>
<dbReference type="PANTHER" id="PTHR13258:SF0">
    <property type="entry name" value="SYNDETIN"/>
    <property type="match status" value="1"/>
</dbReference>
<evidence type="ECO:0000313" key="2">
    <source>
        <dbReference type="EMBL" id="KAF4385788.1"/>
    </source>
</evidence>
<gene>
    <name evidence="2" type="ORF">F8388_010344</name>
    <name evidence="3" type="ORF">F8388_010347</name>
    <name evidence="4" type="ORF">G4B88_027204</name>
    <name evidence="5" type="ORF">G4B88_027205</name>
</gene>
<proteinExistence type="predicted"/>